<protein>
    <submittedName>
        <fullName evidence="8">MFS transporter</fullName>
    </submittedName>
</protein>
<reference evidence="8 9" key="1">
    <citation type="submission" date="2024-09" db="EMBL/GenBank/DDBJ databases">
        <authorList>
            <person name="Sun Q."/>
            <person name="Mori K."/>
        </authorList>
    </citation>
    <scope>NUCLEOTIDE SEQUENCE [LARGE SCALE GENOMIC DNA]</scope>
    <source>
        <strain evidence="8 9">TBRC 1432</strain>
    </source>
</reference>
<feature type="domain" description="Major facilitator superfamily (MFS) profile" evidence="7">
    <location>
        <begin position="219"/>
        <end position="415"/>
    </location>
</feature>
<keyword evidence="9" id="KW-1185">Reference proteome</keyword>
<keyword evidence="3 6" id="KW-0812">Transmembrane</keyword>
<dbReference type="Gene3D" id="1.20.1250.20">
    <property type="entry name" value="MFS general substrate transporter like domains"/>
    <property type="match status" value="1"/>
</dbReference>
<dbReference type="Pfam" id="PF07690">
    <property type="entry name" value="MFS_1"/>
    <property type="match status" value="1"/>
</dbReference>
<proteinExistence type="predicted"/>
<dbReference type="InterPro" id="IPR011701">
    <property type="entry name" value="MFS"/>
</dbReference>
<evidence type="ECO:0000313" key="8">
    <source>
        <dbReference type="EMBL" id="MFC0543211.1"/>
    </source>
</evidence>
<dbReference type="CDD" id="cd06173">
    <property type="entry name" value="MFS_MefA_like"/>
    <property type="match status" value="1"/>
</dbReference>
<feature type="transmembrane region" description="Helical" evidence="6">
    <location>
        <begin position="375"/>
        <end position="396"/>
    </location>
</feature>
<evidence type="ECO:0000256" key="2">
    <source>
        <dbReference type="ARBA" id="ARBA00022475"/>
    </source>
</evidence>
<dbReference type="InterPro" id="IPR020846">
    <property type="entry name" value="MFS_dom"/>
</dbReference>
<gene>
    <name evidence="8" type="ORF">ACFFH7_17045</name>
</gene>
<dbReference type="PANTHER" id="PTHR23513:SF11">
    <property type="entry name" value="STAPHYLOFERRIN A TRANSPORTER"/>
    <property type="match status" value="1"/>
</dbReference>
<evidence type="ECO:0000256" key="1">
    <source>
        <dbReference type="ARBA" id="ARBA00004651"/>
    </source>
</evidence>
<feature type="transmembrane region" description="Helical" evidence="6">
    <location>
        <begin position="309"/>
        <end position="332"/>
    </location>
</feature>
<feature type="transmembrane region" description="Helical" evidence="6">
    <location>
        <begin position="148"/>
        <end position="166"/>
    </location>
</feature>
<feature type="transmembrane region" description="Helical" evidence="6">
    <location>
        <begin position="41"/>
        <end position="62"/>
    </location>
</feature>
<comment type="caution">
    <text evidence="8">The sequence shown here is derived from an EMBL/GenBank/DDBJ whole genome shotgun (WGS) entry which is preliminary data.</text>
</comment>
<feature type="transmembrane region" description="Helical" evidence="6">
    <location>
        <begin position="217"/>
        <end position="241"/>
    </location>
</feature>
<evidence type="ECO:0000256" key="3">
    <source>
        <dbReference type="ARBA" id="ARBA00022692"/>
    </source>
</evidence>
<dbReference type="EMBL" id="JBHLUD010000004">
    <property type="protein sequence ID" value="MFC0543211.1"/>
    <property type="molecule type" value="Genomic_DNA"/>
</dbReference>
<dbReference type="Proteomes" id="UP001589810">
    <property type="component" value="Unassembled WGS sequence"/>
</dbReference>
<organism evidence="8 9">
    <name type="scientific">Kutzneria chonburiensis</name>
    <dbReference type="NCBI Taxonomy" id="1483604"/>
    <lineage>
        <taxon>Bacteria</taxon>
        <taxon>Bacillati</taxon>
        <taxon>Actinomycetota</taxon>
        <taxon>Actinomycetes</taxon>
        <taxon>Pseudonocardiales</taxon>
        <taxon>Pseudonocardiaceae</taxon>
        <taxon>Kutzneria</taxon>
    </lineage>
</organism>
<sequence>MKTPLLALLTGTTVSLIGTAMTVLAIPWFVLHSTGSPAQTGLVVAAEVAGLAVAAGLAGPIVDRIQPRLVSACSDVLAAVAVGLIPTLTMLNLLPLWALVLLTALLGLTRGPGSTAADAMLPSAAKLAGTPISRASSWFEGSARAGRMIGAVSAGALIAFLGPAEVLYVDAASYLASALLTATLIRVHLHQDKPKAWSARGHFAELREGLNYLRRDGLLAAVVGMVMVTNMLDGAYSSVLLPAFGQQILHSSVLLGLVASTSSAAMLCGIAAYGAVGERLPKWGTYAIAFLLAGAPRLVIMAAAPPMPVLLAVIAVTSFAFGTINPILLSQLYSRVPESMRGRVFGVVGAGALAGMPVGALLGGAAVQFAGLTTALLLAAALYLTVTLCPFVFRVWRRLDEKGESSGDHVGGAVA</sequence>
<evidence type="ECO:0000256" key="6">
    <source>
        <dbReference type="SAM" id="Phobius"/>
    </source>
</evidence>
<evidence type="ECO:0000259" key="7">
    <source>
        <dbReference type="PROSITE" id="PS50850"/>
    </source>
</evidence>
<dbReference type="SUPFAM" id="SSF103473">
    <property type="entry name" value="MFS general substrate transporter"/>
    <property type="match status" value="1"/>
</dbReference>
<accession>A0ABV6MTN5</accession>
<name>A0ABV6MTN5_9PSEU</name>
<keyword evidence="4 6" id="KW-1133">Transmembrane helix</keyword>
<dbReference type="PANTHER" id="PTHR23513">
    <property type="entry name" value="INTEGRAL MEMBRANE EFFLUX PROTEIN-RELATED"/>
    <property type="match status" value="1"/>
</dbReference>
<feature type="transmembrane region" description="Helical" evidence="6">
    <location>
        <begin position="283"/>
        <end position="303"/>
    </location>
</feature>
<evidence type="ECO:0000256" key="4">
    <source>
        <dbReference type="ARBA" id="ARBA00022989"/>
    </source>
</evidence>
<keyword evidence="2" id="KW-1003">Cell membrane</keyword>
<evidence type="ECO:0000256" key="5">
    <source>
        <dbReference type="ARBA" id="ARBA00023136"/>
    </source>
</evidence>
<dbReference type="PROSITE" id="PS50850">
    <property type="entry name" value="MFS"/>
    <property type="match status" value="1"/>
</dbReference>
<comment type="subcellular location">
    <subcellularLocation>
        <location evidence="1">Cell membrane</location>
        <topology evidence="1">Multi-pass membrane protein</topology>
    </subcellularLocation>
</comment>
<dbReference type="InterPro" id="IPR036259">
    <property type="entry name" value="MFS_trans_sf"/>
</dbReference>
<feature type="transmembrane region" description="Helical" evidence="6">
    <location>
        <begin position="344"/>
        <end position="369"/>
    </location>
</feature>
<feature type="transmembrane region" description="Helical" evidence="6">
    <location>
        <begin position="253"/>
        <end position="276"/>
    </location>
</feature>
<keyword evidence="5 6" id="KW-0472">Membrane</keyword>
<dbReference type="RefSeq" id="WP_273941602.1">
    <property type="nucleotide sequence ID" value="NZ_CP097263.1"/>
</dbReference>
<evidence type="ECO:0000313" key="9">
    <source>
        <dbReference type="Proteomes" id="UP001589810"/>
    </source>
</evidence>